<dbReference type="STRING" id="1117647.M5M_15590"/>
<feature type="domain" description="PAS" evidence="8">
    <location>
        <begin position="408"/>
        <end position="480"/>
    </location>
</feature>
<dbReference type="GO" id="GO:0005886">
    <property type="term" value="C:plasma membrane"/>
    <property type="evidence" value="ECO:0007669"/>
    <property type="project" value="TreeGrafter"/>
</dbReference>
<name>K4KPT0_SIMAS</name>
<comment type="catalytic activity">
    <reaction evidence="1">
        <text>ATP + protein L-histidine = ADP + protein N-phospho-L-histidine.</text>
        <dbReference type="EC" id="2.7.13.3"/>
    </reaction>
</comment>
<dbReference type="PANTHER" id="PTHR43047">
    <property type="entry name" value="TWO-COMPONENT HISTIDINE PROTEIN KINASE"/>
    <property type="match status" value="1"/>
</dbReference>
<dbReference type="CDD" id="cd00082">
    <property type="entry name" value="HisKA"/>
    <property type="match status" value="1"/>
</dbReference>
<keyword evidence="5" id="KW-0808">Transferase</keyword>
<evidence type="ECO:0000256" key="5">
    <source>
        <dbReference type="ARBA" id="ARBA00022679"/>
    </source>
</evidence>
<dbReference type="PRINTS" id="PR00344">
    <property type="entry name" value="BCTRLSENSOR"/>
</dbReference>
<dbReference type="Proteomes" id="UP000000466">
    <property type="component" value="Chromosome"/>
</dbReference>
<dbReference type="HOGENOM" id="CLU_350869_0_0_6"/>
<evidence type="ECO:0000259" key="10">
    <source>
        <dbReference type="PROSITE" id="PS50885"/>
    </source>
</evidence>
<dbReference type="Pfam" id="PF00512">
    <property type="entry name" value="HisKA"/>
    <property type="match status" value="1"/>
</dbReference>
<sequence>MKIKHKLSMLFSGLLLVSVTGAVYVSLQWSSASAERNALRSVQSALALSGHRLHAELLSTQQLLDLLAESRLFDGMQPEVFLPPLKQLIARYPNRFEKFIVGLPDGTFYNTAGGNPHQGGLLSLDDADPQAPLHRINQRDYWQATVANNHGAEARFYVSQPMISYTTGVRQIVIARTLLDNQGKVQGLLGASTQWRSLERFIHTLQQDHFSEFDWPTRMLLTDRDGNYWYHWNSSKIVRRMQDENGQAITGAQGQALSLISNIRDENIPEFDALPDQSDNPLVQVTRFSVGQSDSHYYLLHKTIPNSGYMLGVVVSQEELLSPLRQLKTDYLWLLIATLTLGSAMAWLMTRQIARPIEALNNDVQAMGQGRPIPVNQHTDLSEVQELATTFDTLHRKLMEREQALAHSESRLNYALEGANDGLWDWNLASDEVFYSPRWFSMLGRDQTEHSQTVSSFLELLHPDDVDRANKAIENYLAGKANSYRITLRLRHKDGHYVHVLSRAFAVRDQQGNPVRLVGTHVDISEQVAFEEKIQQMNEDLERRVRDRTADLEAAKEAALQAQAEAEQSSMIKSRFLANMSHELRTPLNAINGFSERLIERIGDQLEPRHRDALNTIARNGKHLLTMINDILDTQKIDSGEVRLKRSQIVIPEFLDKLAREHDAERKPGVTFNYSCDPDIELRSLHADPNRLRQILSNLLSNAFKFTEQGNVTLRAIAETRHRRRGMSFEIIDTGPGIPKTLVDQLFHPFTQLDDSLTRSAKGTGLGLTLVKLLTELHNGQISVDTDRAVGTRFVVWIPDEN</sequence>
<dbReference type="SMART" id="SM00091">
    <property type="entry name" value="PAS"/>
    <property type="match status" value="1"/>
</dbReference>
<dbReference type="AlphaFoldDB" id="K4KPT0"/>
<dbReference type="GO" id="GO:0000155">
    <property type="term" value="F:phosphorelay sensor kinase activity"/>
    <property type="evidence" value="ECO:0007669"/>
    <property type="project" value="InterPro"/>
</dbReference>
<dbReference type="PROSITE" id="PS50885">
    <property type="entry name" value="HAMP"/>
    <property type="match status" value="1"/>
</dbReference>
<dbReference type="GO" id="GO:0009927">
    <property type="term" value="F:histidine phosphotransfer kinase activity"/>
    <property type="evidence" value="ECO:0007669"/>
    <property type="project" value="TreeGrafter"/>
</dbReference>
<evidence type="ECO:0000256" key="1">
    <source>
        <dbReference type="ARBA" id="ARBA00000085"/>
    </source>
</evidence>
<dbReference type="SMART" id="SM00388">
    <property type="entry name" value="HisKA"/>
    <property type="match status" value="1"/>
</dbReference>
<evidence type="ECO:0000256" key="2">
    <source>
        <dbReference type="ARBA" id="ARBA00004370"/>
    </source>
</evidence>
<keyword evidence="4" id="KW-0597">Phosphoprotein</keyword>
<dbReference type="CDD" id="cd18773">
    <property type="entry name" value="PDC1_HK_sensor"/>
    <property type="match status" value="1"/>
</dbReference>
<dbReference type="NCBIfam" id="TIGR00229">
    <property type="entry name" value="sensory_box"/>
    <property type="match status" value="1"/>
</dbReference>
<accession>K4KPT0</accession>
<dbReference type="RefSeq" id="WP_015048403.1">
    <property type="nucleotide sequence ID" value="NC_018868.3"/>
</dbReference>
<dbReference type="Gene3D" id="3.30.565.10">
    <property type="entry name" value="Histidine kinase-like ATPase, C-terminal domain"/>
    <property type="match status" value="1"/>
</dbReference>
<dbReference type="EMBL" id="CP003746">
    <property type="protein sequence ID" value="AFV00251.1"/>
    <property type="molecule type" value="Genomic_DNA"/>
</dbReference>
<dbReference type="InterPro" id="IPR000700">
    <property type="entry name" value="PAS-assoc_C"/>
</dbReference>
<dbReference type="Gene3D" id="1.10.287.130">
    <property type="match status" value="1"/>
</dbReference>
<dbReference type="InterPro" id="IPR000014">
    <property type="entry name" value="PAS"/>
</dbReference>
<feature type="domain" description="Histidine kinase" evidence="7">
    <location>
        <begin position="579"/>
        <end position="802"/>
    </location>
</feature>
<evidence type="ECO:0000313" key="11">
    <source>
        <dbReference type="EMBL" id="AFV00251.1"/>
    </source>
</evidence>
<gene>
    <name evidence="11" type="ordered locus">M5M_15590</name>
</gene>
<dbReference type="KEGG" id="saga:M5M_15590"/>
<dbReference type="InterPro" id="IPR036890">
    <property type="entry name" value="HATPase_C_sf"/>
</dbReference>
<evidence type="ECO:0000313" key="12">
    <source>
        <dbReference type="Proteomes" id="UP000000466"/>
    </source>
</evidence>
<evidence type="ECO:0000256" key="4">
    <source>
        <dbReference type="ARBA" id="ARBA00022553"/>
    </source>
</evidence>
<evidence type="ECO:0000256" key="6">
    <source>
        <dbReference type="ARBA" id="ARBA00022777"/>
    </source>
</evidence>
<dbReference type="InterPro" id="IPR003661">
    <property type="entry name" value="HisK_dim/P_dom"/>
</dbReference>
<comment type="subcellular location">
    <subcellularLocation>
        <location evidence="2">Membrane</location>
    </subcellularLocation>
</comment>
<reference evidence="11 12" key="1">
    <citation type="journal article" date="2013" name="Genome Announc.">
        <title>Complete genome sequence of Simiduia agarivorans SA1(T), a marine bacterium able to degrade a variety of polysaccharides.</title>
        <authorList>
            <person name="Lin S.Y."/>
            <person name="Shieh W.Y."/>
            <person name="Chen J.S."/>
            <person name="Tang S.L."/>
        </authorList>
    </citation>
    <scope>NUCLEOTIDE SEQUENCE [LARGE SCALE GENOMIC DNA]</scope>
    <source>
        <strain evidence="12">DSM 21679 / JCM 13881 / BCRC 17597 / SA1</strain>
    </source>
</reference>
<dbReference type="Pfam" id="PF02518">
    <property type="entry name" value="HATPase_c"/>
    <property type="match status" value="1"/>
</dbReference>
<dbReference type="PROSITE" id="PS50112">
    <property type="entry name" value="PAS"/>
    <property type="match status" value="1"/>
</dbReference>
<dbReference type="Gene3D" id="3.30.450.20">
    <property type="entry name" value="PAS domain"/>
    <property type="match status" value="2"/>
</dbReference>
<protein>
    <recommendedName>
        <fullName evidence="3">histidine kinase</fullName>
        <ecNumber evidence="3">2.7.13.3</ecNumber>
    </recommendedName>
</protein>
<dbReference type="SUPFAM" id="SSF55785">
    <property type="entry name" value="PYP-like sensor domain (PAS domain)"/>
    <property type="match status" value="1"/>
</dbReference>
<feature type="domain" description="HAMP" evidence="10">
    <location>
        <begin position="351"/>
        <end position="403"/>
    </location>
</feature>
<dbReference type="SMART" id="SM00387">
    <property type="entry name" value="HATPase_c"/>
    <property type="match status" value="1"/>
</dbReference>
<dbReference type="CDD" id="cd16922">
    <property type="entry name" value="HATPase_EvgS-ArcB-TorS-like"/>
    <property type="match status" value="1"/>
</dbReference>
<dbReference type="PROSITE" id="PS50113">
    <property type="entry name" value="PAC"/>
    <property type="match status" value="1"/>
</dbReference>
<dbReference type="CDD" id="cd00130">
    <property type="entry name" value="PAS"/>
    <property type="match status" value="1"/>
</dbReference>
<dbReference type="EC" id="2.7.13.3" evidence="3"/>
<feature type="domain" description="PAC" evidence="9">
    <location>
        <begin position="484"/>
        <end position="536"/>
    </location>
</feature>
<dbReference type="InterPro" id="IPR013655">
    <property type="entry name" value="PAS_fold_3"/>
</dbReference>
<evidence type="ECO:0000256" key="3">
    <source>
        <dbReference type="ARBA" id="ARBA00012438"/>
    </source>
</evidence>
<evidence type="ECO:0000259" key="7">
    <source>
        <dbReference type="PROSITE" id="PS50109"/>
    </source>
</evidence>
<dbReference type="InterPro" id="IPR036097">
    <property type="entry name" value="HisK_dim/P_sf"/>
</dbReference>
<keyword evidence="12" id="KW-1185">Reference proteome</keyword>
<dbReference type="PANTHER" id="PTHR43047:SF72">
    <property type="entry name" value="OSMOSENSING HISTIDINE PROTEIN KINASE SLN1"/>
    <property type="match status" value="1"/>
</dbReference>
<dbReference type="Gene3D" id="6.10.340.10">
    <property type="match status" value="1"/>
</dbReference>
<dbReference type="SMART" id="SM00086">
    <property type="entry name" value="PAC"/>
    <property type="match status" value="1"/>
</dbReference>
<dbReference type="InterPro" id="IPR005467">
    <property type="entry name" value="His_kinase_dom"/>
</dbReference>
<dbReference type="InterPro" id="IPR035965">
    <property type="entry name" value="PAS-like_dom_sf"/>
</dbReference>
<evidence type="ECO:0000259" key="8">
    <source>
        <dbReference type="PROSITE" id="PS50112"/>
    </source>
</evidence>
<dbReference type="InterPro" id="IPR003660">
    <property type="entry name" value="HAMP_dom"/>
</dbReference>
<keyword evidence="6 11" id="KW-0418">Kinase</keyword>
<dbReference type="SUPFAM" id="SSF55874">
    <property type="entry name" value="ATPase domain of HSP90 chaperone/DNA topoisomerase II/histidine kinase"/>
    <property type="match status" value="1"/>
</dbReference>
<dbReference type="InterPro" id="IPR004358">
    <property type="entry name" value="Sig_transdc_His_kin-like_C"/>
</dbReference>
<dbReference type="eggNOG" id="COG5002">
    <property type="taxonomic scope" value="Bacteria"/>
</dbReference>
<dbReference type="OrthoDB" id="8864477at2"/>
<evidence type="ECO:0000259" key="9">
    <source>
        <dbReference type="PROSITE" id="PS50113"/>
    </source>
</evidence>
<proteinExistence type="predicted"/>
<dbReference type="InterPro" id="IPR003594">
    <property type="entry name" value="HATPase_dom"/>
</dbReference>
<organism evidence="11 12">
    <name type="scientific">Simiduia agarivorans (strain DSM 21679 / JCM 13881 / BCRC 17597 / SA1)</name>
    <dbReference type="NCBI Taxonomy" id="1117647"/>
    <lineage>
        <taxon>Bacteria</taxon>
        <taxon>Pseudomonadati</taxon>
        <taxon>Pseudomonadota</taxon>
        <taxon>Gammaproteobacteria</taxon>
        <taxon>Cellvibrionales</taxon>
        <taxon>Cellvibrionaceae</taxon>
        <taxon>Simiduia</taxon>
    </lineage>
</organism>
<dbReference type="InterPro" id="IPR001610">
    <property type="entry name" value="PAC"/>
</dbReference>
<dbReference type="SUPFAM" id="SSF47384">
    <property type="entry name" value="Homodimeric domain of signal transducing histidine kinase"/>
    <property type="match status" value="1"/>
</dbReference>
<dbReference type="Pfam" id="PF08447">
    <property type="entry name" value="PAS_3"/>
    <property type="match status" value="1"/>
</dbReference>
<dbReference type="PROSITE" id="PS50109">
    <property type="entry name" value="HIS_KIN"/>
    <property type="match status" value="1"/>
</dbReference>